<protein>
    <recommendedName>
        <fullName evidence="4">NodB homology domain-containing protein</fullName>
    </recommendedName>
</protein>
<dbReference type="PANTHER" id="PTHR10587">
    <property type="entry name" value="GLYCOSYL TRANSFERASE-RELATED"/>
    <property type="match status" value="1"/>
</dbReference>
<sequence length="401" mass="42700">MWLKLSRGCLSCCCAGHCCAVLLLALGGLLRLAVAAAHGCEMLEAGVHPATPELFAEWPWLLAHFVGIRAWAEPIRWFVPHYSRVQVAAGPTLPPAGPRCALTVDDAVGGNATGLLGLLDVLERHGVLATFFVIADDNTTGDEGQRLLRRVAAQGHEIGNHGLTDAPMTDMSRGEFESALLDWESTIRNILPRWPVQPSDRKWFRPPLGLMSPAMAAVLEERGYGVVLGDVWSADVFIEDTAFHARIMETATCDGSIIVVHTPGYHPATQQCLDIVEAGVPGIQGRGFTFVRLTELFAGAQDRGGVVWCGFSVLCVGSVLVALLAVLLSCSFCSIRCLHCSARLLVLPWAYRCGAAVAGSDDVFAKDNSGGVLEELEQPGLASEKPVSPSVDDAKGGQGAP</sequence>
<proteinExistence type="predicted"/>
<dbReference type="GO" id="GO:0004099">
    <property type="term" value="F:chitin deacetylase activity"/>
    <property type="evidence" value="ECO:0007669"/>
    <property type="project" value="UniProtKB-ARBA"/>
</dbReference>
<dbReference type="PROSITE" id="PS51677">
    <property type="entry name" value="NODB"/>
    <property type="match status" value="1"/>
</dbReference>
<evidence type="ECO:0000256" key="2">
    <source>
        <dbReference type="SAM" id="Phobius"/>
    </source>
</evidence>
<evidence type="ECO:0000256" key="3">
    <source>
        <dbReference type="SAM" id="SignalP"/>
    </source>
</evidence>
<dbReference type="PANTHER" id="PTHR10587:SF137">
    <property type="entry name" value="4-DEOXY-4-FORMAMIDO-L-ARABINOSE-PHOSPHOUNDECAPRENOL DEFORMYLASE ARND-RELATED"/>
    <property type="match status" value="1"/>
</dbReference>
<evidence type="ECO:0000259" key="4">
    <source>
        <dbReference type="PROSITE" id="PS51677"/>
    </source>
</evidence>
<evidence type="ECO:0000313" key="5">
    <source>
        <dbReference type="EMBL" id="CAD8371805.1"/>
    </source>
</evidence>
<dbReference type="SUPFAM" id="SSF88713">
    <property type="entry name" value="Glycoside hydrolase/deacetylase"/>
    <property type="match status" value="1"/>
</dbReference>
<keyword evidence="2" id="KW-0812">Transmembrane</keyword>
<keyword evidence="3" id="KW-0732">Signal</keyword>
<gene>
    <name evidence="5" type="ORF">PBAH0796_LOCUS20546</name>
</gene>
<dbReference type="Gene3D" id="3.20.20.370">
    <property type="entry name" value="Glycoside hydrolase/deacetylase"/>
    <property type="match status" value="1"/>
</dbReference>
<name>A0A7S0ATC9_9DINO</name>
<feature type="domain" description="NodB homology" evidence="4">
    <location>
        <begin position="98"/>
        <end position="291"/>
    </location>
</feature>
<feature type="signal peptide" evidence="3">
    <location>
        <begin position="1"/>
        <end position="35"/>
    </location>
</feature>
<dbReference type="InterPro" id="IPR050248">
    <property type="entry name" value="Polysacc_deacetylase_ArnD"/>
</dbReference>
<keyword evidence="2" id="KW-1133">Transmembrane helix</keyword>
<dbReference type="AlphaFoldDB" id="A0A7S0ATC9"/>
<evidence type="ECO:0000256" key="1">
    <source>
        <dbReference type="SAM" id="MobiDB-lite"/>
    </source>
</evidence>
<accession>A0A7S0ATC9</accession>
<reference evidence="5" key="1">
    <citation type="submission" date="2021-01" db="EMBL/GenBank/DDBJ databases">
        <authorList>
            <person name="Corre E."/>
            <person name="Pelletier E."/>
            <person name="Niang G."/>
            <person name="Scheremetjew M."/>
            <person name="Finn R."/>
            <person name="Kale V."/>
            <person name="Holt S."/>
            <person name="Cochrane G."/>
            <person name="Meng A."/>
            <person name="Brown T."/>
            <person name="Cohen L."/>
        </authorList>
    </citation>
    <scope>NUCLEOTIDE SEQUENCE</scope>
    <source>
        <strain evidence="5">Pbaha01</strain>
    </source>
</reference>
<dbReference type="InterPro" id="IPR011330">
    <property type="entry name" value="Glyco_hydro/deAcase_b/a-brl"/>
</dbReference>
<dbReference type="InterPro" id="IPR002509">
    <property type="entry name" value="NODB_dom"/>
</dbReference>
<feature type="transmembrane region" description="Helical" evidence="2">
    <location>
        <begin position="305"/>
        <end position="328"/>
    </location>
</feature>
<keyword evidence="2" id="KW-0472">Membrane</keyword>
<feature type="region of interest" description="Disordered" evidence="1">
    <location>
        <begin position="376"/>
        <end position="401"/>
    </location>
</feature>
<organism evidence="5">
    <name type="scientific">Pyrodinium bahamense</name>
    <dbReference type="NCBI Taxonomy" id="73915"/>
    <lineage>
        <taxon>Eukaryota</taxon>
        <taxon>Sar</taxon>
        <taxon>Alveolata</taxon>
        <taxon>Dinophyceae</taxon>
        <taxon>Gonyaulacales</taxon>
        <taxon>Pyrocystaceae</taxon>
        <taxon>Pyrodinium</taxon>
    </lineage>
</organism>
<dbReference type="GO" id="GO:0005975">
    <property type="term" value="P:carbohydrate metabolic process"/>
    <property type="evidence" value="ECO:0007669"/>
    <property type="project" value="InterPro"/>
</dbReference>
<feature type="chain" id="PRO_5030556235" description="NodB homology domain-containing protein" evidence="3">
    <location>
        <begin position="36"/>
        <end position="401"/>
    </location>
</feature>
<dbReference type="EMBL" id="HBEG01033656">
    <property type="protein sequence ID" value="CAD8371805.1"/>
    <property type="molecule type" value="Transcribed_RNA"/>
</dbReference>
<dbReference type="Pfam" id="PF01522">
    <property type="entry name" value="Polysacc_deac_1"/>
    <property type="match status" value="1"/>
</dbReference>